<evidence type="ECO:0000313" key="3">
    <source>
        <dbReference type="Proteomes" id="UP001597510"/>
    </source>
</evidence>
<evidence type="ECO:0000313" key="2">
    <source>
        <dbReference type="EMBL" id="MFD2519787.1"/>
    </source>
</evidence>
<dbReference type="InterPro" id="IPR011037">
    <property type="entry name" value="Pyrv_Knase-like_insert_dom_sf"/>
</dbReference>
<dbReference type="RefSeq" id="WP_340236358.1">
    <property type="nucleotide sequence ID" value="NZ_JBBEWC010000006.1"/>
</dbReference>
<accession>A0ABW5J1F2</accession>
<reference evidence="3" key="1">
    <citation type="journal article" date="2019" name="Int. J. Syst. Evol. Microbiol.">
        <title>The Global Catalogue of Microorganisms (GCM) 10K type strain sequencing project: providing services to taxonomists for standard genome sequencing and annotation.</title>
        <authorList>
            <consortium name="The Broad Institute Genomics Platform"/>
            <consortium name="The Broad Institute Genome Sequencing Center for Infectious Disease"/>
            <person name="Wu L."/>
            <person name="Ma J."/>
        </authorList>
    </citation>
    <scope>NUCLEOTIDE SEQUENCE [LARGE SCALE GENOMIC DNA]</scope>
    <source>
        <strain evidence="3">KCTC 52344</strain>
    </source>
</reference>
<keyword evidence="3" id="KW-1185">Reference proteome</keyword>
<feature type="domain" description="MOSC" evidence="1">
    <location>
        <begin position="31"/>
        <end position="159"/>
    </location>
</feature>
<organism evidence="2 3">
    <name type="scientific">Emticicia soli</name>
    <dbReference type="NCBI Taxonomy" id="2027878"/>
    <lineage>
        <taxon>Bacteria</taxon>
        <taxon>Pseudomonadati</taxon>
        <taxon>Bacteroidota</taxon>
        <taxon>Cytophagia</taxon>
        <taxon>Cytophagales</taxon>
        <taxon>Leadbetterellaceae</taxon>
        <taxon>Emticicia</taxon>
    </lineage>
</organism>
<dbReference type="SUPFAM" id="SSF50800">
    <property type="entry name" value="PK beta-barrel domain-like"/>
    <property type="match status" value="1"/>
</dbReference>
<dbReference type="PANTHER" id="PTHR36930">
    <property type="entry name" value="METAL-SULFUR CLUSTER BIOSYNTHESIS PROTEINS YUAD-RELATED"/>
    <property type="match status" value="1"/>
</dbReference>
<dbReference type="Gene3D" id="2.40.33.20">
    <property type="entry name" value="PK beta-barrel domain-like"/>
    <property type="match status" value="1"/>
</dbReference>
<name>A0ABW5J1F2_9BACT</name>
<protein>
    <submittedName>
        <fullName evidence="2">MOSC domain-containing protein</fullName>
    </submittedName>
</protein>
<sequence length="160" mass="17641">MEIKQLMKTFAFDGKVEWLSYRPGPTSKGDIRITDTIEVTEKKGIVGDRYKGTSRKRQVTIIQAEHIEAVAKMLRKDSIDPALLRRNIVVSGINLLAFNDSTFQIGDVILQMTGYCHPCSRMEDNLGTGGYNAMRGHGGITCMVVKGGTIKIGDTVSFLS</sequence>
<dbReference type="InterPro" id="IPR005302">
    <property type="entry name" value="MoCF_Sase_C"/>
</dbReference>
<dbReference type="Proteomes" id="UP001597510">
    <property type="component" value="Unassembled WGS sequence"/>
</dbReference>
<gene>
    <name evidence="2" type="ORF">ACFSR2_02755</name>
</gene>
<dbReference type="Pfam" id="PF03473">
    <property type="entry name" value="MOSC"/>
    <property type="match status" value="1"/>
</dbReference>
<dbReference type="PANTHER" id="PTHR36930:SF1">
    <property type="entry name" value="MOSC DOMAIN-CONTAINING PROTEIN"/>
    <property type="match status" value="1"/>
</dbReference>
<evidence type="ECO:0000259" key="1">
    <source>
        <dbReference type="PROSITE" id="PS51340"/>
    </source>
</evidence>
<dbReference type="InterPro" id="IPR052716">
    <property type="entry name" value="MOSC_domain"/>
</dbReference>
<proteinExistence type="predicted"/>
<dbReference type="EMBL" id="JBHULC010000003">
    <property type="protein sequence ID" value="MFD2519787.1"/>
    <property type="molecule type" value="Genomic_DNA"/>
</dbReference>
<comment type="caution">
    <text evidence="2">The sequence shown here is derived from an EMBL/GenBank/DDBJ whole genome shotgun (WGS) entry which is preliminary data.</text>
</comment>
<dbReference type="PROSITE" id="PS51340">
    <property type="entry name" value="MOSC"/>
    <property type="match status" value="1"/>
</dbReference>